<dbReference type="EMBL" id="OX596108">
    <property type="protein sequence ID" value="CAN0250602.1"/>
    <property type="molecule type" value="Genomic_DNA"/>
</dbReference>
<organism evidence="1 2">
    <name type="scientific">Rangifer tarandus platyrhynchus</name>
    <name type="common">Svalbard reindeer</name>
    <dbReference type="NCBI Taxonomy" id="3082113"/>
    <lineage>
        <taxon>Eukaryota</taxon>
        <taxon>Metazoa</taxon>
        <taxon>Chordata</taxon>
        <taxon>Craniata</taxon>
        <taxon>Vertebrata</taxon>
        <taxon>Euteleostomi</taxon>
        <taxon>Mammalia</taxon>
        <taxon>Eutheria</taxon>
        <taxon>Laurasiatheria</taxon>
        <taxon>Artiodactyla</taxon>
        <taxon>Ruminantia</taxon>
        <taxon>Pecora</taxon>
        <taxon>Cervidae</taxon>
        <taxon>Odocoileinae</taxon>
        <taxon>Rangifer</taxon>
    </lineage>
</organism>
<accession>A0AC59Z5V6</accession>
<sequence length="151" mass="16669">MKDERLAEALDRGLSGISSVLTEVFNYDGRQERPKVCSDMSDESYWKQYGSGLPVPPPGDLPNLEIEPALAGRFSTTVPPTQFTTGSVEGLTCSVRDLQSWQAKSWHVGSSSLTGDRTWSPLYWERGVLASGPPGKSLWPPIPSQHRAWHL</sequence>
<gene>
    <name evidence="1" type="ORF">MRATA1EN22A_LOCUS14348</name>
</gene>
<name>A0AC59Z5V6_RANTA</name>
<reference evidence="1" key="1">
    <citation type="submission" date="2023-05" db="EMBL/GenBank/DDBJ databases">
        <authorList>
            <consortium name="ELIXIR-Norway"/>
        </authorList>
    </citation>
    <scope>NUCLEOTIDE SEQUENCE</scope>
</reference>
<proteinExistence type="predicted"/>
<dbReference type="Proteomes" id="UP001162501">
    <property type="component" value="Chromosome 24"/>
</dbReference>
<evidence type="ECO:0000313" key="1">
    <source>
        <dbReference type="EMBL" id="CAN0250602.1"/>
    </source>
</evidence>
<protein>
    <submittedName>
        <fullName evidence="1">Uncharacterized protein</fullName>
    </submittedName>
</protein>
<evidence type="ECO:0000313" key="2">
    <source>
        <dbReference type="Proteomes" id="UP001162501"/>
    </source>
</evidence>
<reference evidence="1" key="2">
    <citation type="submission" date="2025-03" db="EMBL/GenBank/DDBJ databases">
        <authorList>
            <consortium name="ELIXIR-Norway"/>
            <consortium name="Elixir Norway"/>
        </authorList>
    </citation>
    <scope>NUCLEOTIDE SEQUENCE</scope>
</reference>